<keyword evidence="12" id="KW-1185">Reference proteome</keyword>
<dbReference type="GO" id="GO:0003899">
    <property type="term" value="F:DNA-directed RNA polymerase activity"/>
    <property type="evidence" value="ECO:0007669"/>
    <property type="project" value="InterPro"/>
</dbReference>
<dbReference type="GO" id="GO:0046872">
    <property type="term" value="F:metal ion binding"/>
    <property type="evidence" value="ECO:0007669"/>
    <property type="project" value="UniProtKB-KW"/>
</dbReference>
<dbReference type="InParanoid" id="F4R526"/>
<evidence type="ECO:0000256" key="5">
    <source>
        <dbReference type="ARBA" id="ARBA00022695"/>
    </source>
</evidence>
<evidence type="ECO:0000256" key="6">
    <source>
        <dbReference type="ARBA" id="ARBA00022705"/>
    </source>
</evidence>
<dbReference type="PANTHER" id="PTHR10536">
    <property type="entry name" value="DNA PRIMASE SMALL SUBUNIT"/>
    <property type="match status" value="1"/>
</dbReference>
<proteinExistence type="inferred from homology"/>
<dbReference type="Pfam" id="PF01896">
    <property type="entry name" value="DNA_primase_S"/>
    <property type="match status" value="1"/>
</dbReference>
<dbReference type="CDD" id="cd04860">
    <property type="entry name" value="AE_Prim_S"/>
    <property type="match status" value="1"/>
</dbReference>
<evidence type="ECO:0000256" key="1">
    <source>
        <dbReference type="ARBA" id="ARBA00009762"/>
    </source>
</evidence>
<keyword evidence="4 10" id="KW-0808">Transferase</keyword>
<dbReference type="EC" id="2.7.7.-" evidence="10"/>
<dbReference type="InterPro" id="IPR002755">
    <property type="entry name" value="DNA_primase_S"/>
</dbReference>
<keyword evidence="8" id="KW-0862">Zinc</keyword>
<evidence type="ECO:0000256" key="9">
    <source>
        <dbReference type="ARBA" id="ARBA00023163"/>
    </source>
</evidence>
<dbReference type="HOGENOM" id="CLU_028288_3_2_1"/>
<sequence length="416" mass="48618">MSNYYRRLFPWKQLFLWLNQDHVPNYAFTHREFAVTLRNEAYLRYNSYASHIELQKDIIRLNPTRFEIGPAYTAQPKDRKLISKAAFKPILRELVFDIDLTDYDDIRSCCSEARICLKCWKFITIAVQVLDLSLREDFGFQHLLWVYSGRRGIHCWVSDEEALKLTDEQRKGIVNFLDILRGGGSRHGLKVSLTHPLHPAIERSYNILKVYFREIAFVEQDALKDPEKLSTVLQALSESEKLKHISEKLTSAKELTSFAKWEEIHKTVGQEIKNLDKKANSSFGDQRRSQRLKEALINIQLHYTYPRIDLEVSKHMNHLLKSPFCVHPGTGKVCVPIDPTQIHAFDPEKVPDVRDLLRQLDKVKLNQTGEGPQQSNQPSWEQTSLKPYIEVFEKHINKIVREKLKSKKHKAHSMEF</sequence>
<reference evidence="12" key="1">
    <citation type="journal article" date="2011" name="Proc. Natl. Acad. Sci. U.S.A.">
        <title>Obligate biotrophy features unraveled by the genomic analysis of rust fungi.</title>
        <authorList>
            <person name="Duplessis S."/>
            <person name="Cuomo C.A."/>
            <person name="Lin Y.-C."/>
            <person name="Aerts A."/>
            <person name="Tisserant E."/>
            <person name="Veneault-Fourrey C."/>
            <person name="Joly D.L."/>
            <person name="Hacquard S."/>
            <person name="Amselem J."/>
            <person name="Cantarel B.L."/>
            <person name="Chiu R."/>
            <person name="Coutinho P.M."/>
            <person name="Feau N."/>
            <person name="Field M."/>
            <person name="Frey P."/>
            <person name="Gelhaye E."/>
            <person name="Goldberg J."/>
            <person name="Grabherr M.G."/>
            <person name="Kodira C.D."/>
            <person name="Kohler A."/>
            <person name="Kuees U."/>
            <person name="Lindquist E.A."/>
            <person name="Lucas S.M."/>
            <person name="Mago R."/>
            <person name="Mauceli E."/>
            <person name="Morin E."/>
            <person name="Murat C."/>
            <person name="Pangilinan J.L."/>
            <person name="Park R."/>
            <person name="Pearson M."/>
            <person name="Quesneville H."/>
            <person name="Rouhier N."/>
            <person name="Sakthikumar S."/>
            <person name="Salamov A.A."/>
            <person name="Schmutz J."/>
            <person name="Selles B."/>
            <person name="Shapiro H."/>
            <person name="Tanguay P."/>
            <person name="Tuskan G.A."/>
            <person name="Henrissat B."/>
            <person name="Van de Peer Y."/>
            <person name="Rouze P."/>
            <person name="Ellis J.G."/>
            <person name="Dodds P.N."/>
            <person name="Schein J.E."/>
            <person name="Zhong S."/>
            <person name="Hamelin R.C."/>
            <person name="Grigoriev I.V."/>
            <person name="Szabo L.J."/>
            <person name="Martin F."/>
        </authorList>
    </citation>
    <scope>NUCLEOTIDE SEQUENCE [LARGE SCALE GENOMIC DNA]</scope>
    <source>
        <strain evidence="12">98AG31 / pathotype 3-4-7</strain>
    </source>
</reference>
<dbReference type="Proteomes" id="UP000001072">
    <property type="component" value="Unassembled WGS sequence"/>
</dbReference>
<dbReference type="GO" id="GO:0005658">
    <property type="term" value="C:alpha DNA polymerase:primase complex"/>
    <property type="evidence" value="ECO:0007669"/>
    <property type="project" value="UniProtKB-ARBA"/>
</dbReference>
<dbReference type="Gene3D" id="3.90.920.10">
    <property type="entry name" value="DNA primase, PRIM domain"/>
    <property type="match status" value="1"/>
</dbReference>
<dbReference type="RefSeq" id="XP_007404360.1">
    <property type="nucleotide sequence ID" value="XM_007404298.1"/>
</dbReference>
<evidence type="ECO:0000313" key="12">
    <source>
        <dbReference type="Proteomes" id="UP000001072"/>
    </source>
</evidence>
<evidence type="ECO:0000256" key="8">
    <source>
        <dbReference type="ARBA" id="ARBA00022833"/>
    </source>
</evidence>
<dbReference type="SUPFAM" id="SSF56747">
    <property type="entry name" value="Prim-pol domain"/>
    <property type="match status" value="1"/>
</dbReference>
<dbReference type="NCBIfam" id="TIGR00335">
    <property type="entry name" value="primase_sml"/>
    <property type="match status" value="1"/>
</dbReference>
<evidence type="ECO:0000256" key="4">
    <source>
        <dbReference type="ARBA" id="ARBA00022679"/>
    </source>
</evidence>
<keyword evidence="2 10" id="KW-0240">DNA-directed RNA polymerase</keyword>
<keyword evidence="3 10" id="KW-0639">Primosome</keyword>
<keyword evidence="6 10" id="KW-0235">DNA replication</keyword>
<keyword evidence="5" id="KW-0548">Nucleotidyltransferase</keyword>
<dbReference type="OrthoDB" id="19606at2759"/>
<dbReference type="AlphaFoldDB" id="F4R526"/>
<evidence type="ECO:0000256" key="2">
    <source>
        <dbReference type="ARBA" id="ARBA00022478"/>
    </source>
</evidence>
<dbReference type="STRING" id="747676.F4R526"/>
<keyword evidence="9" id="KW-0804">Transcription</keyword>
<dbReference type="eggNOG" id="KOG2851">
    <property type="taxonomic scope" value="Eukaryota"/>
</dbReference>
<evidence type="ECO:0000256" key="10">
    <source>
        <dbReference type="RuleBase" id="RU003514"/>
    </source>
</evidence>
<dbReference type="GO" id="GO:0006269">
    <property type="term" value="P:DNA replication, synthesis of primer"/>
    <property type="evidence" value="ECO:0007669"/>
    <property type="project" value="UniProtKB-KW"/>
</dbReference>
<accession>F4R526</accession>
<evidence type="ECO:0000313" key="11">
    <source>
        <dbReference type="EMBL" id="EGG11985.1"/>
    </source>
</evidence>
<dbReference type="GeneID" id="18928783"/>
<evidence type="ECO:0000256" key="7">
    <source>
        <dbReference type="ARBA" id="ARBA00022723"/>
    </source>
</evidence>
<gene>
    <name evidence="11" type="ORF">MELLADRAFT_51463</name>
</gene>
<dbReference type="EMBL" id="GL883091">
    <property type="protein sequence ID" value="EGG11985.1"/>
    <property type="molecule type" value="Genomic_DNA"/>
</dbReference>
<dbReference type="FunCoup" id="F4R526">
    <property type="interactions" value="86"/>
</dbReference>
<protein>
    <recommendedName>
        <fullName evidence="10">DNA primase</fullName>
        <ecNumber evidence="10">2.7.7.-</ecNumber>
    </recommendedName>
</protein>
<dbReference type="KEGG" id="mlr:MELLADRAFT_51463"/>
<evidence type="ECO:0000256" key="3">
    <source>
        <dbReference type="ARBA" id="ARBA00022515"/>
    </source>
</evidence>
<dbReference type="InterPro" id="IPR014052">
    <property type="entry name" value="DNA_primase_ssu_euk/arc"/>
</dbReference>
<keyword evidence="7" id="KW-0479">Metal-binding</keyword>
<comment type="similarity">
    <text evidence="1 10">Belongs to the eukaryotic-type primase small subunit family.</text>
</comment>
<dbReference type="FunFam" id="3.90.920.10:FF:000003">
    <property type="entry name" value="DNA primase"/>
    <property type="match status" value="1"/>
</dbReference>
<name>F4R526_MELLP</name>
<organism evidence="12">
    <name type="scientific">Melampsora larici-populina (strain 98AG31 / pathotype 3-4-7)</name>
    <name type="common">Poplar leaf rust fungus</name>
    <dbReference type="NCBI Taxonomy" id="747676"/>
    <lineage>
        <taxon>Eukaryota</taxon>
        <taxon>Fungi</taxon>
        <taxon>Dikarya</taxon>
        <taxon>Basidiomycota</taxon>
        <taxon>Pucciniomycotina</taxon>
        <taxon>Pucciniomycetes</taxon>
        <taxon>Pucciniales</taxon>
        <taxon>Melampsoraceae</taxon>
        <taxon>Melampsora</taxon>
    </lineage>
</organism>
<dbReference type="VEuPathDB" id="FungiDB:MELLADRAFT_51463"/>